<keyword evidence="1" id="KW-0479">Metal-binding</keyword>
<feature type="domain" description="MYND-type" evidence="6">
    <location>
        <begin position="129"/>
        <end position="166"/>
    </location>
</feature>
<dbReference type="AlphaFoldDB" id="F0ZIS9"/>
<dbReference type="GO" id="GO:0005634">
    <property type="term" value="C:nucleus"/>
    <property type="evidence" value="ECO:0000318"/>
    <property type="project" value="GO_Central"/>
</dbReference>
<evidence type="ECO:0000256" key="3">
    <source>
        <dbReference type="ARBA" id="ARBA00022833"/>
    </source>
</evidence>
<dbReference type="eggNOG" id="KOG2061">
    <property type="taxonomic scope" value="Eukaryota"/>
</dbReference>
<dbReference type="GO" id="GO:0008270">
    <property type="term" value="F:zinc ion binding"/>
    <property type="evidence" value="ECO:0007669"/>
    <property type="project" value="UniProtKB-KW"/>
</dbReference>
<organism evidence="7 8">
    <name type="scientific">Dictyostelium purpureum</name>
    <name type="common">Slime mold</name>
    <dbReference type="NCBI Taxonomy" id="5786"/>
    <lineage>
        <taxon>Eukaryota</taxon>
        <taxon>Amoebozoa</taxon>
        <taxon>Evosea</taxon>
        <taxon>Eumycetozoa</taxon>
        <taxon>Dictyostelia</taxon>
        <taxon>Dictyosteliales</taxon>
        <taxon>Dictyosteliaceae</taxon>
        <taxon>Dictyostelium</taxon>
    </lineage>
</organism>
<dbReference type="FunCoup" id="F0ZIS9">
    <property type="interactions" value="618"/>
</dbReference>
<dbReference type="Proteomes" id="UP000001064">
    <property type="component" value="Unassembled WGS sequence"/>
</dbReference>
<reference evidence="8" key="1">
    <citation type="journal article" date="2011" name="Genome Biol.">
        <title>Comparative genomics of the social amoebae Dictyostelium discoideum and Dictyostelium purpureum.</title>
        <authorList>
            <consortium name="US DOE Joint Genome Institute (JGI-PGF)"/>
            <person name="Sucgang R."/>
            <person name="Kuo A."/>
            <person name="Tian X."/>
            <person name="Salerno W."/>
            <person name="Parikh A."/>
            <person name="Feasley C.L."/>
            <person name="Dalin E."/>
            <person name="Tu H."/>
            <person name="Huang E."/>
            <person name="Barry K."/>
            <person name="Lindquist E."/>
            <person name="Shapiro H."/>
            <person name="Bruce D."/>
            <person name="Schmutz J."/>
            <person name="Salamov A."/>
            <person name="Fey P."/>
            <person name="Gaudet P."/>
            <person name="Anjard C."/>
            <person name="Babu M.M."/>
            <person name="Basu S."/>
            <person name="Bushmanova Y."/>
            <person name="van der Wel H."/>
            <person name="Katoh-Kurasawa M."/>
            <person name="Dinh C."/>
            <person name="Coutinho P.M."/>
            <person name="Saito T."/>
            <person name="Elias M."/>
            <person name="Schaap P."/>
            <person name="Kay R.R."/>
            <person name="Henrissat B."/>
            <person name="Eichinger L."/>
            <person name="Rivero F."/>
            <person name="Putnam N.H."/>
            <person name="West C.M."/>
            <person name="Loomis W.F."/>
            <person name="Chisholm R.L."/>
            <person name="Shaulsky G."/>
            <person name="Strassmann J.E."/>
            <person name="Queller D.C."/>
            <person name="Kuspa A."/>
            <person name="Grigoriev I.V."/>
        </authorList>
    </citation>
    <scope>NUCLEOTIDE SEQUENCE [LARGE SCALE GENOMIC DNA]</scope>
    <source>
        <strain evidence="8">QSDP1</strain>
    </source>
</reference>
<dbReference type="GeneID" id="10501208"/>
<dbReference type="InterPro" id="IPR002893">
    <property type="entry name" value="Znf_MYND"/>
</dbReference>
<dbReference type="RefSeq" id="XP_003287322.1">
    <property type="nucleotide sequence ID" value="XM_003287274.1"/>
</dbReference>
<dbReference type="Pfam" id="PF01753">
    <property type="entry name" value="zf-MYND"/>
    <property type="match status" value="1"/>
</dbReference>
<dbReference type="SUPFAM" id="SSF144232">
    <property type="entry name" value="HIT/MYND zinc finger-like"/>
    <property type="match status" value="1"/>
</dbReference>
<evidence type="ECO:0000259" key="6">
    <source>
        <dbReference type="PROSITE" id="PS50865"/>
    </source>
</evidence>
<evidence type="ECO:0000256" key="5">
    <source>
        <dbReference type="SAM" id="MobiDB-lite"/>
    </source>
</evidence>
<evidence type="ECO:0000256" key="4">
    <source>
        <dbReference type="PROSITE-ProRule" id="PRU00134"/>
    </source>
</evidence>
<keyword evidence="3" id="KW-0862">Zinc</keyword>
<name>F0ZIS9_DICPU</name>
<dbReference type="PANTHER" id="PTHR12298">
    <property type="entry name" value="PCDC2 PROGRAMMED CELL DEATH PROTEIN 2 -RELATED"/>
    <property type="match status" value="1"/>
</dbReference>
<accession>F0ZIS9</accession>
<dbReference type="InParanoid" id="F0ZIS9"/>
<keyword evidence="2 4" id="KW-0863">Zinc-finger</keyword>
<evidence type="ECO:0000313" key="7">
    <source>
        <dbReference type="EMBL" id="EGC36129.1"/>
    </source>
</evidence>
<feature type="region of interest" description="Disordered" evidence="5">
    <location>
        <begin position="213"/>
        <end position="244"/>
    </location>
</feature>
<dbReference type="PROSITE" id="PS50865">
    <property type="entry name" value="ZF_MYND_2"/>
    <property type="match status" value="1"/>
</dbReference>
<evidence type="ECO:0000256" key="1">
    <source>
        <dbReference type="ARBA" id="ARBA00022723"/>
    </source>
</evidence>
<dbReference type="PROSITE" id="PS01360">
    <property type="entry name" value="ZF_MYND_1"/>
    <property type="match status" value="1"/>
</dbReference>
<protein>
    <recommendedName>
        <fullName evidence="6">MYND-type domain-containing protein</fullName>
    </recommendedName>
</protein>
<dbReference type="KEGG" id="dpp:DICPUDRAFT_87536"/>
<dbReference type="STRING" id="5786.F0ZIS9"/>
<gene>
    <name evidence="7" type="ORF">DICPUDRAFT_87536</name>
</gene>
<dbReference type="OrthoDB" id="443682at2759"/>
<keyword evidence="8" id="KW-1185">Reference proteome</keyword>
<dbReference type="InterPro" id="IPR007320">
    <property type="entry name" value="PDCD2_C"/>
</dbReference>
<dbReference type="OMA" id="HQVIRYS"/>
<proteinExistence type="predicted"/>
<dbReference type="VEuPathDB" id="AmoebaDB:DICPUDRAFT_87536"/>
<dbReference type="EMBL" id="GL871036">
    <property type="protein sequence ID" value="EGC36129.1"/>
    <property type="molecule type" value="Genomic_DNA"/>
</dbReference>
<evidence type="ECO:0000313" key="8">
    <source>
        <dbReference type="Proteomes" id="UP000001064"/>
    </source>
</evidence>
<dbReference type="PANTHER" id="PTHR12298:SF4">
    <property type="entry name" value="PROGRAMMED CELL DEATH PROTEIN 2"/>
    <property type="match status" value="1"/>
</dbReference>
<dbReference type="Pfam" id="PF04194">
    <property type="entry name" value="PDCD2_C"/>
    <property type="match status" value="1"/>
</dbReference>
<feature type="compositionally biased region" description="Acidic residues" evidence="5">
    <location>
        <begin position="221"/>
        <end position="241"/>
    </location>
</feature>
<sequence length="410" mass="47709">MDVVLGFLEEPINKDELTSNYFPNKIGGKPAWLDLGNIPKREELLCEKCSKQMSFLLQIYAPWDEKKECHHRSVFIFCCQNGGCNYYKAIRSQLEQVNEYYPEDAEERKYEEGYSISEEKYLVNRQTTCEFCGLHSKSKCAGCQKVNYCCKEHQQADWDLGHREQCKILKEKPDTPSDKLPSKKQVDFLFKEFELINETMELLDFPMYHNYGSSSGASGADQDDEDDEEEHEDDDADDVEIDEHGNVVKMSQCKDLMITKEITTNDPDTIKDFEDYVGETGKSGGFNDETFLNIKDKQLLYFRRILAKDQDQVLRYCRDPNYPIVWVSETDKQNPQEVPCCENCGGNRKFEFQILPPLLYFLGMDQQLMSTIDIDFGVLSIYTCENSCKKNSTYKNSLINEFIFKQDFKK</sequence>
<dbReference type="GO" id="GO:0005737">
    <property type="term" value="C:cytoplasm"/>
    <property type="evidence" value="ECO:0007669"/>
    <property type="project" value="InterPro"/>
</dbReference>
<dbReference type="Gene3D" id="6.10.140.2220">
    <property type="match status" value="1"/>
</dbReference>
<evidence type="ECO:0000256" key="2">
    <source>
        <dbReference type="ARBA" id="ARBA00022771"/>
    </source>
</evidence>